<organism evidence="2 3">
    <name type="scientific">Tolypothrix tenuis PCC 7101</name>
    <dbReference type="NCBI Taxonomy" id="231146"/>
    <lineage>
        <taxon>Bacteria</taxon>
        <taxon>Bacillati</taxon>
        <taxon>Cyanobacteriota</taxon>
        <taxon>Cyanophyceae</taxon>
        <taxon>Nostocales</taxon>
        <taxon>Tolypothrichaceae</taxon>
        <taxon>Tolypothrix</taxon>
    </lineage>
</organism>
<accession>A0A1Z4N2M1</accession>
<keyword evidence="1" id="KW-0812">Transmembrane</keyword>
<gene>
    <name evidence="2" type="ORF">NIES37_39460</name>
</gene>
<name>A0A1Z4N2M1_9CYAN</name>
<feature type="transmembrane region" description="Helical" evidence="1">
    <location>
        <begin position="21"/>
        <end position="43"/>
    </location>
</feature>
<reference evidence="2 3" key="1">
    <citation type="submission" date="2017-06" db="EMBL/GenBank/DDBJ databases">
        <title>Genome sequencing of cyanobaciteial culture collection at National Institute for Environmental Studies (NIES).</title>
        <authorList>
            <person name="Hirose Y."/>
            <person name="Shimura Y."/>
            <person name="Fujisawa T."/>
            <person name="Nakamura Y."/>
            <person name="Kawachi M."/>
        </authorList>
    </citation>
    <scope>NUCLEOTIDE SEQUENCE [LARGE SCALE GENOMIC DNA]</scope>
    <source>
        <strain evidence="2 3">NIES-37</strain>
    </source>
</reference>
<feature type="transmembrane region" description="Helical" evidence="1">
    <location>
        <begin position="162"/>
        <end position="182"/>
    </location>
</feature>
<evidence type="ECO:0000313" key="2">
    <source>
        <dbReference type="EMBL" id="BAY99963.1"/>
    </source>
</evidence>
<dbReference type="Proteomes" id="UP000218785">
    <property type="component" value="Chromosome"/>
</dbReference>
<dbReference type="KEGG" id="ttq:NIES37_39460"/>
<keyword evidence="1" id="KW-0472">Membrane</keyword>
<dbReference type="AlphaFoldDB" id="A0A1Z4N2M1"/>
<keyword evidence="3" id="KW-1185">Reference proteome</keyword>
<evidence type="ECO:0000313" key="3">
    <source>
        <dbReference type="Proteomes" id="UP000218785"/>
    </source>
</evidence>
<keyword evidence="1" id="KW-1133">Transmembrane helix</keyword>
<feature type="transmembrane region" description="Helical" evidence="1">
    <location>
        <begin position="121"/>
        <end position="142"/>
    </location>
</feature>
<proteinExistence type="predicted"/>
<evidence type="ECO:0000256" key="1">
    <source>
        <dbReference type="SAM" id="Phobius"/>
    </source>
</evidence>
<sequence>MNMNWLPKTSSANIKQRLRSLNWLEILALVGLGLIIAIVQANLHFPLRLPGWRGLIWLTPLVATRLSTSRFGAASITSLSAAGCSWLIGVRNDPYDWFFYLVVGELLDLAYHQGRRWQKQVWFWAIVAGLIHLIKPLTRMIISAGGVWSYGFLASGYIYPLTTHFIFGAIAGFVGAGLLLWAKRRRSSELTDNES</sequence>
<dbReference type="EMBL" id="AP018248">
    <property type="protein sequence ID" value="BAY99963.1"/>
    <property type="molecule type" value="Genomic_DNA"/>
</dbReference>
<protein>
    <submittedName>
        <fullName evidence="2">Uncharacterized protein</fullName>
    </submittedName>
</protein>